<dbReference type="EMBL" id="JBITMB010000005">
    <property type="protein sequence ID" value="MFI7442394.1"/>
    <property type="molecule type" value="Genomic_DNA"/>
</dbReference>
<dbReference type="RefSeq" id="WP_397022371.1">
    <property type="nucleotide sequence ID" value="NZ_JBITMB010000005.1"/>
</dbReference>
<accession>A0ABW8A6L5</accession>
<name>A0ABW8A6L5_9ACTN</name>
<dbReference type="Proteomes" id="UP001612928">
    <property type="component" value="Unassembled WGS sequence"/>
</dbReference>
<protein>
    <submittedName>
        <fullName evidence="1">Uncharacterized protein</fullName>
    </submittedName>
</protein>
<proteinExistence type="predicted"/>
<comment type="caution">
    <text evidence="1">The sequence shown here is derived from an EMBL/GenBank/DDBJ whole genome shotgun (WGS) entry which is preliminary data.</text>
</comment>
<reference evidence="1 2" key="1">
    <citation type="submission" date="2024-10" db="EMBL/GenBank/DDBJ databases">
        <title>The Natural Products Discovery Center: Release of the First 8490 Sequenced Strains for Exploring Actinobacteria Biosynthetic Diversity.</title>
        <authorList>
            <person name="Kalkreuter E."/>
            <person name="Kautsar S.A."/>
            <person name="Yang D."/>
            <person name="Bader C.D."/>
            <person name="Teijaro C.N."/>
            <person name="Fluegel L."/>
            <person name="Davis C.M."/>
            <person name="Simpson J.R."/>
            <person name="Lauterbach L."/>
            <person name="Steele A.D."/>
            <person name="Gui C."/>
            <person name="Meng S."/>
            <person name="Li G."/>
            <person name="Viehrig K."/>
            <person name="Ye F."/>
            <person name="Su P."/>
            <person name="Kiefer A.F."/>
            <person name="Nichols A."/>
            <person name="Cepeda A.J."/>
            <person name="Yan W."/>
            <person name="Fan B."/>
            <person name="Jiang Y."/>
            <person name="Adhikari A."/>
            <person name="Zheng C.-J."/>
            <person name="Schuster L."/>
            <person name="Cowan T.M."/>
            <person name="Smanski M.J."/>
            <person name="Chevrette M.G."/>
            <person name="De Carvalho L.P.S."/>
            <person name="Shen B."/>
        </authorList>
    </citation>
    <scope>NUCLEOTIDE SEQUENCE [LARGE SCALE GENOMIC DNA]</scope>
    <source>
        <strain evidence="1 2">NPDC049503</strain>
    </source>
</reference>
<evidence type="ECO:0000313" key="2">
    <source>
        <dbReference type="Proteomes" id="UP001612928"/>
    </source>
</evidence>
<evidence type="ECO:0000313" key="1">
    <source>
        <dbReference type="EMBL" id="MFI7442394.1"/>
    </source>
</evidence>
<sequence length="69" mass="7324">MRPVRIVVLERTLGGDKVPTHQLGQVAGKGAQFVTHLLVQLVGGDVGGDVRQPLPLRRVIPVRPAVPGT</sequence>
<keyword evidence="2" id="KW-1185">Reference proteome</keyword>
<gene>
    <name evidence="1" type="ORF">ACIBP5_20710</name>
</gene>
<organism evidence="1 2">
    <name type="scientific">Nonomuraea indica</name>
    <dbReference type="NCBI Taxonomy" id="1581193"/>
    <lineage>
        <taxon>Bacteria</taxon>
        <taxon>Bacillati</taxon>
        <taxon>Actinomycetota</taxon>
        <taxon>Actinomycetes</taxon>
        <taxon>Streptosporangiales</taxon>
        <taxon>Streptosporangiaceae</taxon>
        <taxon>Nonomuraea</taxon>
    </lineage>
</organism>